<dbReference type="InterPro" id="IPR029058">
    <property type="entry name" value="AB_hydrolase_fold"/>
</dbReference>
<reference evidence="4" key="1">
    <citation type="journal article" date="2017" name="Genome Biol.">
        <title>Comparative genomics reveals high biological diversity and specific adaptations in the industrially and medically important fungal genus Aspergillus.</title>
        <authorList>
            <person name="de Vries R.P."/>
            <person name="Riley R."/>
            <person name="Wiebenga A."/>
            <person name="Aguilar-Osorio G."/>
            <person name="Amillis S."/>
            <person name="Uchima C.A."/>
            <person name="Anderluh G."/>
            <person name="Asadollahi M."/>
            <person name="Askin M."/>
            <person name="Barry K."/>
            <person name="Battaglia E."/>
            <person name="Bayram O."/>
            <person name="Benocci T."/>
            <person name="Braus-Stromeyer S.A."/>
            <person name="Caldana C."/>
            <person name="Canovas D."/>
            <person name="Cerqueira G.C."/>
            <person name="Chen F."/>
            <person name="Chen W."/>
            <person name="Choi C."/>
            <person name="Clum A."/>
            <person name="Dos Santos R.A."/>
            <person name="Damasio A.R."/>
            <person name="Diallinas G."/>
            <person name="Emri T."/>
            <person name="Fekete E."/>
            <person name="Flipphi M."/>
            <person name="Freyberg S."/>
            <person name="Gallo A."/>
            <person name="Gournas C."/>
            <person name="Habgood R."/>
            <person name="Hainaut M."/>
            <person name="Harispe M.L."/>
            <person name="Henrissat B."/>
            <person name="Hilden K.S."/>
            <person name="Hope R."/>
            <person name="Hossain A."/>
            <person name="Karabika E."/>
            <person name="Karaffa L."/>
            <person name="Karanyi Z."/>
            <person name="Krasevec N."/>
            <person name="Kuo A."/>
            <person name="Kusch H."/>
            <person name="LaButti K."/>
            <person name="Lagendijk E.L."/>
            <person name="Lapidus A."/>
            <person name="Levasseur A."/>
            <person name="Lindquist E."/>
            <person name="Lipzen A."/>
            <person name="Logrieco A.F."/>
            <person name="MacCabe A."/>
            <person name="Maekelae M.R."/>
            <person name="Malavazi I."/>
            <person name="Melin P."/>
            <person name="Meyer V."/>
            <person name="Mielnichuk N."/>
            <person name="Miskei M."/>
            <person name="Molnar A.P."/>
            <person name="Mule G."/>
            <person name="Ngan C.Y."/>
            <person name="Orejas M."/>
            <person name="Orosz E."/>
            <person name="Ouedraogo J.P."/>
            <person name="Overkamp K.M."/>
            <person name="Park H.-S."/>
            <person name="Perrone G."/>
            <person name="Piumi F."/>
            <person name="Punt P.J."/>
            <person name="Ram A.F."/>
            <person name="Ramon A."/>
            <person name="Rauscher S."/>
            <person name="Record E."/>
            <person name="Riano-Pachon D.M."/>
            <person name="Robert V."/>
            <person name="Roehrig J."/>
            <person name="Ruller R."/>
            <person name="Salamov A."/>
            <person name="Salih N.S."/>
            <person name="Samson R.A."/>
            <person name="Sandor E."/>
            <person name="Sanguinetti M."/>
            <person name="Schuetze T."/>
            <person name="Sepcic K."/>
            <person name="Shelest E."/>
            <person name="Sherlock G."/>
            <person name="Sophianopoulou V."/>
            <person name="Squina F.M."/>
            <person name="Sun H."/>
            <person name="Susca A."/>
            <person name="Todd R.B."/>
            <person name="Tsang A."/>
            <person name="Unkles S.E."/>
            <person name="van de Wiele N."/>
            <person name="van Rossen-Uffink D."/>
            <person name="Oliveira J.V."/>
            <person name="Vesth T.C."/>
            <person name="Visser J."/>
            <person name="Yu J.-H."/>
            <person name="Zhou M."/>
            <person name="Andersen M.R."/>
            <person name="Archer D.B."/>
            <person name="Baker S.E."/>
            <person name="Benoit I."/>
            <person name="Brakhage A.A."/>
            <person name="Braus G.H."/>
            <person name="Fischer R."/>
            <person name="Frisvad J.C."/>
            <person name="Goldman G.H."/>
            <person name="Houbraken J."/>
            <person name="Oakley B."/>
            <person name="Pocsi I."/>
            <person name="Scazzocchio C."/>
            <person name="Seiboth B."/>
            <person name="vanKuyk P.A."/>
            <person name="Wortman J."/>
            <person name="Dyer P.S."/>
            <person name="Grigoriev I.V."/>
        </authorList>
    </citation>
    <scope>NUCLEOTIDE SEQUENCE [LARGE SCALE GENOMIC DNA]</scope>
    <source>
        <strain evidence="4">CBS 583.65</strain>
    </source>
</reference>
<dbReference type="InterPro" id="IPR005674">
    <property type="entry name" value="CocE/Ser_esterase"/>
</dbReference>
<dbReference type="Gene3D" id="2.60.120.260">
    <property type="entry name" value="Galactose-binding domain-like"/>
    <property type="match status" value="1"/>
</dbReference>
<dbReference type="EMBL" id="KV878130">
    <property type="protein sequence ID" value="OJJ03431.1"/>
    <property type="molecule type" value="Genomic_DNA"/>
</dbReference>
<name>A0A1L9PPJ9_ASPVE</name>
<gene>
    <name evidence="3" type="ORF">ASPVEDRAFT_29948</name>
</gene>
<dbReference type="InterPro" id="IPR013736">
    <property type="entry name" value="Xaa-Pro_dipept_C"/>
</dbReference>
<dbReference type="AlphaFoldDB" id="A0A1L9PPJ9"/>
<dbReference type="SMART" id="SM00939">
    <property type="entry name" value="PepX_C"/>
    <property type="match status" value="1"/>
</dbReference>
<dbReference type="InterPro" id="IPR000383">
    <property type="entry name" value="Xaa-Pro-like_dom"/>
</dbReference>
<dbReference type="RefSeq" id="XP_040669193.1">
    <property type="nucleotide sequence ID" value="XM_040810294.1"/>
</dbReference>
<dbReference type="STRING" id="1036611.A0A1L9PPJ9"/>
<dbReference type="InterPro" id="IPR050585">
    <property type="entry name" value="Xaa-Pro_dipeptidyl-ppase/CocE"/>
</dbReference>
<keyword evidence="4" id="KW-1185">Reference proteome</keyword>
<feature type="domain" description="Xaa-Pro dipeptidyl-peptidase C-terminal" evidence="2">
    <location>
        <begin position="453"/>
        <end position="701"/>
    </location>
</feature>
<dbReference type="VEuPathDB" id="FungiDB:ASPVEDRAFT_29948"/>
<keyword evidence="1" id="KW-0378">Hydrolase</keyword>
<dbReference type="GeneID" id="63725805"/>
<dbReference type="Pfam" id="PF02129">
    <property type="entry name" value="Peptidase_S15"/>
    <property type="match status" value="1"/>
</dbReference>
<evidence type="ECO:0000313" key="3">
    <source>
        <dbReference type="EMBL" id="OJJ03431.1"/>
    </source>
</evidence>
<dbReference type="InterPro" id="IPR008979">
    <property type="entry name" value="Galactose-bd-like_sf"/>
</dbReference>
<dbReference type="PANTHER" id="PTHR43056:SF10">
    <property type="entry name" value="COCE_NOND FAMILY, PUTATIVE (AFU_ORTHOLOGUE AFUA_7G00600)-RELATED"/>
    <property type="match status" value="1"/>
</dbReference>
<evidence type="ECO:0000313" key="4">
    <source>
        <dbReference type="Proteomes" id="UP000184073"/>
    </source>
</evidence>
<proteinExistence type="predicted"/>
<dbReference type="Pfam" id="PF08530">
    <property type="entry name" value="PepX_C"/>
    <property type="match status" value="1"/>
</dbReference>
<organism evidence="3 4">
    <name type="scientific">Aspergillus versicolor CBS 583.65</name>
    <dbReference type="NCBI Taxonomy" id="1036611"/>
    <lineage>
        <taxon>Eukaryota</taxon>
        <taxon>Fungi</taxon>
        <taxon>Dikarya</taxon>
        <taxon>Ascomycota</taxon>
        <taxon>Pezizomycotina</taxon>
        <taxon>Eurotiomycetes</taxon>
        <taxon>Eurotiomycetidae</taxon>
        <taxon>Eurotiales</taxon>
        <taxon>Aspergillaceae</taxon>
        <taxon>Aspergillus</taxon>
        <taxon>Aspergillus subgen. Nidulantes</taxon>
    </lineage>
</organism>
<dbReference type="OrthoDB" id="416441at2759"/>
<dbReference type="GO" id="GO:0008239">
    <property type="term" value="F:dipeptidyl-peptidase activity"/>
    <property type="evidence" value="ECO:0007669"/>
    <property type="project" value="InterPro"/>
</dbReference>
<accession>A0A1L9PPJ9</accession>
<dbReference type="Gene3D" id="1.10.3020.20">
    <property type="match status" value="1"/>
</dbReference>
<evidence type="ECO:0000259" key="2">
    <source>
        <dbReference type="SMART" id="SM00939"/>
    </source>
</evidence>
<evidence type="ECO:0000256" key="1">
    <source>
        <dbReference type="ARBA" id="ARBA00022801"/>
    </source>
</evidence>
<dbReference type="PANTHER" id="PTHR43056">
    <property type="entry name" value="PEPTIDASE S9 PROLYL OLIGOPEPTIDASE"/>
    <property type="match status" value="1"/>
</dbReference>
<sequence>MGITVLTGRFNDGPFIGLNYQTPSQRGVTSSDGSFLYMEGEDVFFSIGLLAVGVAKGGPSLTLASLHDSGSDTAVDLLRPDTINRARFVLSLGQEADLYTGVVIDERVKQAVSHRANEISFTSSVETFEQSSSVKAVFEQLGCRFRGAAEARNHTRRGLLGIRAKRDVRVPLRDGSYLLADVFHPVAKGTYPVLLRLSIYGRAFTIGSTHSENDHKLSEEREADWYEKSRSQINAYFRYSETCVSANSSDWVPRGYVVVRVDARGVGQSPGKLEPFSKQEAEDYYDSIQWAAQQPWSNGRVGLYGASYNATIQWNVAALQPPALKAIAPLASDADAYRDLAYQGGILLENYRKWWFENTVWPAKNPHSDVADFVAGLPSHPWDDGHYHGEALLSADYPSIKVPFITSVSQTSWIHSRAGFEAFMHAPSVSKRLLVWDASYTSYMYEDSKLDLEEFFDEHLKGQKPERRPPAVRLVMRTGDGGFEWRVSDSWPLRGTDYRSYFLGAGGSNRDGHLLDIPPTKDGVIEYSADSSGPVEDVDLAVFTSEPLEQPLELAGHFRASLWVSSSSTNADIFVAIRVFDGSREVQYRTREPGSVAPLTWGVLKASHRAVDPGLSTTERPWHTHRQDDALPLTPNETVAVEVELMPATARIPAGYRLRVEISAAEGRGRIPGFERAYDESYHKGVVNRVFAGHTHPSSITLPVVCGNNRGRDHS</sequence>
<dbReference type="SUPFAM" id="SSF53474">
    <property type="entry name" value="alpha/beta-Hydrolases"/>
    <property type="match status" value="1"/>
</dbReference>
<dbReference type="NCBIfam" id="TIGR00976">
    <property type="entry name" value="CocE_NonD"/>
    <property type="match status" value="1"/>
</dbReference>
<dbReference type="Proteomes" id="UP000184073">
    <property type="component" value="Unassembled WGS sequence"/>
</dbReference>
<dbReference type="Gene3D" id="3.40.50.1820">
    <property type="entry name" value="alpha/beta hydrolase"/>
    <property type="match status" value="1"/>
</dbReference>
<protein>
    <recommendedName>
        <fullName evidence="2">Xaa-Pro dipeptidyl-peptidase C-terminal domain-containing protein</fullName>
    </recommendedName>
</protein>
<dbReference type="SUPFAM" id="SSF49785">
    <property type="entry name" value="Galactose-binding domain-like"/>
    <property type="match status" value="1"/>
</dbReference>